<keyword evidence="2" id="KW-1185">Reference proteome</keyword>
<evidence type="ECO:0000313" key="1">
    <source>
        <dbReference type="EMBL" id="QJT04504.1"/>
    </source>
</evidence>
<evidence type="ECO:0000313" key="2">
    <source>
        <dbReference type="Proteomes" id="UP000502665"/>
    </source>
</evidence>
<dbReference type="EMBL" id="CP049838">
    <property type="protein sequence ID" value="QJT04504.1"/>
    <property type="molecule type" value="Genomic_DNA"/>
</dbReference>
<dbReference type="Proteomes" id="UP000502665">
    <property type="component" value="Chromosome"/>
</dbReference>
<protein>
    <submittedName>
        <fullName evidence="1">Uncharacterized protein</fullName>
    </submittedName>
</protein>
<reference evidence="1" key="1">
    <citation type="submission" date="2020-03" db="EMBL/GenBank/DDBJ databases">
        <title>Molecular networking-based the target discovery of potent antiproliferative macrolactams: 5/6/7/16 polycyclic ansamycins and glycosylated trienomycin from Streptomyces cacaoi subsp. asoensis.</title>
        <authorList>
            <person name="Liu L.-L."/>
        </authorList>
    </citation>
    <scope>NUCLEOTIDE SEQUENCE [LARGE SCALE GENOMIC DNA]</scope>
    <source>
        <strain evidence="1">H2S5</strain>
    </source>
</reference>
<dbReference type="AlphaFoldDB" id="A0A6M4WVE7"/>
<sequence length="188" mass="22027">MAEIDERSWSDAIDMYERRATIAKVTSREHENWVLDLSTLMRGDTRDARGWRTVDMWEGELERLDEPSYPFVMPPEVVATADAWKPYLHEISRSQALRFLVALSTPWIDVTKEPDFEERRESLEAKARVVLSRFPESSHFYANTGRRGSDTRDYYQRVSGWNSFSVRTFDFGLVLVSETEVGMVWSFR</sequence>
<accession>A0A6M4WVE7</accession>
<dbReference type="RefSeq" id="WP_171399843.1">
    <property type="nucleotide sequence ID" value="NZ_CP049838.1"/>
</dbReference>
<name>A0A6M4WVE7_9ACTN</name>
<proteinExistence type="predicted"/>
<organism evidence="1 2">
    <name type="scientific">Streptomyces asoensis</name>
    <dbReference type="NCBI Taxonomy" id="249586"/>
    <lineage>
        <taxon>Bacteria</taxon>
        <taxon>Bacillati</taxon>
        <taxon>Actinomycetota</taxon>
        <taxon>Actinomycetes</taxon>
        <taxon>Kitasatosporales</taxon>
        <taxon>Streptomycetaceae</taxon>
        <taxon>Streptomyces</taxon>
    </lineage>
</organism>
<gene>
    <name evidence="1" type="ORF">G9272_32880</name>
</gene>